<feature type="domain" description="TiaS-like TCKD" evidence="8">
    <location>
        <begin position="2"/>
        <end position="154"/>
    </location>
</feature>
<accession>Q9HKQ1</accession>
<evidence type="ECO:0000256" key="4">
    <source>
        <dbReference type="ARBA" id="ARBA00022741"/>
    </source>
</evidence>
<feature type="domain" description="TiaS FLD" evidence="7">
    <location>
        <begin position="156"/>
        <end position="269"/>
    </location>
</feature>
<gene>
    <name evidence="6" type="primary">tiaS</name>
    <name evidence="10" type="ordered locus">Ta0545</name>
</gene>
<keyword evidence="11" id="KW-1185">Reference proteome</keyword>
<organism evidence="10 11">
    <name type="scientific">Thermoplasma acidophilum (strain ATCC 25905 / DSM 1728 / JCM 9062 / NBRC 15155 / AMRC-C165)</name>
    <dbReference type="NCBI Taxonomy" id="273075"/>
    <lineage>
        <taxon>Archaea</taxon>
        <taxon>Methanobacteriati</taxon>
        <taxon>Thermoplasmatota</taxon>
        <taxon>Thermoplasmata</taxon>
        <taxon>Thermoplasmatales</taxon>
        <taxon>Thermoplasmataceae</taxon>
        <taxon>Thermoplasma</taxon>
    </lineage>
</organism>
<dbReference type="InParanoid" id="Q9HKQ1"/>
<evidence type="ECO:0000256" key="1">
    <source>
        <dbReference type="ARBA" id="ARBA00022490"/>
    </source>
</evidence>
<dbReference type="Proteomes" id="UP000001024">
    <property type="component" value="Chromosome"/>
</dbReference>
<dbReference type="GO" id="GO:0005737">
    <property type="term" value="C:cytoplasm"/>
    <property type="evidence" value="ECO:0007669"/>
    <property type="project" value="UniProtKB-SubCell"/>
</dbReference>
<dbReference type="CDD" id="cd04482">
    <property type="entry name" value="RPA2_OBF_like"/>
    <property type="match status" value="1"/>
</dbReference>
<dbReference type="PaxDb" id="273075-Ta0545"/>
<comment type="function">
    <text evidence="6">ATP-dependent agmatine transferase that catalyzes the formation of 2-agmatinylcytidine (agm2C) at the wobble position (C34) of tRNA(Ile2), converting the codon specificity from AUG to AUA.</text>
</comment>
<dbReference type="OrthoDB" id="39189at2157"/>
<evidence type="ECO:0000256" key="3">
    <source>
        <dbReference type="ARBA" id="ARBA00022694"/>
    </source>
</evidence>
<dbReference type="Gene3D" id="3.90.600.20">
    <property type="match status" value="1"/>
</dbReference>
<dbReference type="InterPro" id="IPR013696">
    <property type="entry name" value="TiaS_FLD"/>
</dbReference>
<dbReference type="eggNOG" id="arCOG01115">
    <property type="taxonomic scope" value="Archaea"/>
</dbReference>
<keyword evidence="1 6" id="KW-0963">Cytoplasm</keyword>
<sequence>MFIAIDDTDSPDRMCTTYLVLRMIYESKLDVIGNPRLVRLNPNIRFKTRGNGAVVLHLGHGTGRSHRIGDIHGKPIMSYDREIGSPDASDLMEIARNLVEEYSVTDYYSTHPGIVVSDHPLDRSFYRRALEEEIPVSDAEKFIKDSGASFYKLKDGHGIVGSAAALAWPSERYTYEMLAYRYPTPLAMQRDEKMMLASMADRYEGTFNNVDLRNEYPAIFPHPKTPVIYGIRGFYQHSLLEASDAINETGHIDYEGRIIFITNQGTDDHIIHDPDDIEDLHSYALTGQVVSDPISVPGGHYFLKFSYRKRYITAAAFEPTKEFRSIFSRLRSGDLVTFYGSYVNGNLNVEKMIVHTVAKIYRTENPVCNVCGVRTISKGQSDFRCPKCGRRYRSRDFVEVPRDITPGKYDVPVVARRHLSMPFEIEERFNMLSMTNNPEG</sequence>
<evidence type="ECO:0000259" key="9">
    <source>
        <dbReference type="Pfam" id="PF23783"/>
    </source>
</evidence>
<comment type="subcellular location">
    <subcellularLocation>
        <location evidence="6">Cytoplasm</location>
    </subcellularLocation>
</comment>
<evidence type="ECO:0000259" key="8">
    <source>
        <dbReference type="Pfam" id="PF22641"/>
    </source>
</evidence>
<dbReference type="PANTHER" id="PTHR40705:SF2">
    <property type="entry name" value="DUF1743 DOMAIN-CONTAINING PROTEIN"/>
    <property type="match status" value="1"/>
</dbReference>
<comment type="catalytic activity">
    <reaction evidence="6">
        <text>cytidine(34) in tRNA(Ile2) + agmatine + ATP + H2O = 2-agmatinylcytidine(34) in tRNA(Ile2) + AMP + 2 phosphate + 2 H(+)</text>
        <dbReference type="Rhea" id="RHEA:43608"/>
        <dbReference type="Rhea" id="RHEA-COMP:10625"/>
        <dbReference type="Rhea" id="RHEA-COMP:10626"/>
        <dbReference type="ChEBI" id="CHEBI:15377"/>
        <dbReference type="ChEBI" id="CHEBI:15378"/>
        <dbReference type="ChEBI" id="CHEBI:30616"/>
        <dbReference type="ChEBI" id="CHEBI:43474"/>
        <dbReference type="ChEBI" id="CHEBI:58145"/>
        <dbReference type="ChEBI" id="CHEBI:82748"/>
        <dbReference type="ChEBI" id="CHEBI:83545"/>
        <dbReference type="ChEBI" id="CHEBI:456215"/>
        <dbReference type="EC" id="6.3.4.22"/>
    </reaction>
</comment>
<evidence type="ECO:0000256" key="5">
    <source>
        <dbReference type="ARBA" id="ARBA00022840"/>
    </source>
</evidence>
<dbReference type="RefSeq" id="WP_010900970.1">
    <property type="nucleotide sequence ID" value="NC_002578.1"/>
</dbReference>
<dbReference type="HOGENOM" id="CLU_675459_0_0_2"/>
<dbReference type="InterPro" id="IPR024913">
    <property type="entry name" value="tRNA_Ile2__agm2C_synt"/>
</dbReference>
<dbReference type="AlphaFoldDB" id="Q9HKQ1"/>
<evidence type="ECO:0000259" key="7">
    <source>
        <dbReference type="Pfam" id="PF08489"/>
    </source>
</evidence>
<dbReference type="STRING" id="273075.gene:9571765"/>
<feature type="domain" description="TiaS C-terminal zinc ribbon" evidence="9">
    <location>
        <begin position="365"/>
        <end position="404"/>
    </location>
</feature>
<dbReference type="InterPro" id="IPR055394">
    <property type="entry name" value="Zn_ribbon_TiaS"/>
</dbReference>
<name>Q9HKQ1_THEAC</name>
<dbReference type="EnsemblBacteria" id="CAC11685">
    <property type="protein sequence ID" value="CAC11685"/>
    <property type="gene ID" value="CAC11685"/>
</dbReference>
<keyword evidence="3 6" id="KW-0819">tRNA processing</keyword>
<dbReference type="GO" id="GO:0002101">
    <property type="term" value="P:tRNA wobble cytosine modification"/>
    <property type="evidence" value="ECO:0007669"/>
    <property type="project" value="UniProtKB-UniRule"/>
</dbReference>
<keyword evidence="2 6" id="KW-0436">Ligase</keyword>
<keyword evidence="4 6" id="KW-0547">Nucleotide-binding</keyword>
<reference evidence="10 11" key="1">
    <citation type="journal article" date="2000" name="Nature">
        <title>The genome sequence of the thermoacidophilic scavenger Thermoplasma acidophilum.</title>
        <authorList>
            <person name="Ruepp A."/>
            <person name="Graml W."/>
            <person name="Santos-Martinez M.L."/>
            <person name="Koretke K.K."/>
            <person name="Volker C."/>
            <person name="Mewes H.W."/>
            <person name="Frishman D."/>
            <person name="Stocker S."/>
            <person name="Lupas A.N."/>
            <person name="Baumeister W."/>
        </authorList>
    </citation>
    <scope>NUCLEOTIDE SEQUENCE [LARGE SCALE GENOMIC DNA]</scope>
    <source>
        <strain evidence="11">ATCC 25905 / DSM 1728 / JCM 9062 / NBRC 15155 / AMRC-C165</strain>
    </source>
</reference>
<dbReference type="Pfam" id="PF22641">
    <property type="entry name" value="TiaS_TCKD"/>
    <property type="match status" value="1"/>
</dbReference>
<dbReference type="GO" id="GO:0016879">
    <property type="term" value="F:ligase activity, forming carbon-nitrogen bonds"/>
    <property type="evidence" value="ECO:0007669"/>
    <property type="project" value="UniProtKB-UniRule"/>
</dbReference>
<dbReference type="KEGG" id="tac:Ta0545"/>
<dbReference type="Gene3D" id="3.30.70.2200">
    <property type="match status" value="1"/>
</dbReference>
<dbReference type="GO" id="GO:0005524">
    <property type="term" value="F:ATP binding"/>
    <property type="evidence" value="ECO:0007669"/>
    <property type="project" value="UniProtKB-KW"/>
</dbReference>
<comment type="similarity">
    <text evidence="6">Belongs to the TiaS family.</text>
</comment>
<proteinExistence type="inferred from homology"/>
<evidence type="ECO:0000256" key="6">
    <source>
        <dbReference type="HAMAP-Rule" id="MF_01892"/>
    </source>
</evidence>
<dbReference type="PANTHER" id="PTHR40705">
    <property type="entry name" value="TRNA(ILE2) 2-AGMATINYLCYTIDINE SYNTHETASE TIAS"/>
    <property type="match status" value="1"/>
</dbReference>
<dbReference type="HAMAP" id="MF_01892">
    <property type="entry name" value="tRNA_Ile2_agm2C_synt"/>
    <property type="match status" value="1"/>
</dbReference>
<evidence type="ECO:0000256" key="2">
    <source>
        <dbReference type="ARBA" id="ARBA00022598"/>
    </source>
</evidence>
<dbReference type="EC" id="6.3.4.22" evidence="6"/>
<dbReference type="Pfam" id="PF23783">
    <property type="entry name" value="Zn_ribbon_TiaS"/>
    <property type="match status" value="1"/>
</dbReference>
<dbReference type="EMBL" id="AL445064">
    <property type="protein sequence ID" value="CAC11685.1"/>
    <property type="molecule type" value="Genomic_DNA"/>
</dbReference>
<evidence type="ECO:0000313" key="10">
    <source>
        <dbReference type="EMBL" id="CAC11685.1"/>
    </source>
</evidence>
<evidence type="ECO:0000313" key="11">
    <source>
        <dbReference type="Proteomes" id="UP000001024"/>
    </source>
</evidence>
<keyword evidence="5 6" id="KW-0067">ATP-binding</keyword>
<dbReference type="Pfam" id="PF08489">
    <property type="entry name" value="TiaS_FLD"/>
    <property type="match status" value="1"/>
</dbReference>
<protein>
    <recommendedName>
        <fullName evidence="6">tRNA(Ile2) 2-agmatinylcytidine synthetase TiaS</fullName>
        <shortName evidence="6">tRNA(Ile2)-agm2C synthetase</shortName>
        <ecNumber evidence="6">6.3.4.22</ecNumber>
    </recommendedName>
    <alternativeName>
        <fullName evidence="6">tRNA(Ile2) agmatidine synthetase</fullName>
    </alternativeName>
</protein>
<dbReference type="Gene3D" id="2.40.50.1010">
    <property type="match status" value="1"/>
</dbReference>
<dbReference type="InterPro" id="IPR053870">
    <property type="entry name" value="TiaS-like_TCKD"/>
</dbReference>